<feature type="domain" description="TonB-dependent receptor-like beta-barrel" evidence="10">
    <location>
        <begin position="225"/>
        <end position="685"/>
    </location>
</feature>
<evidence type="ECO:0000256" key="5">
    <source>
        <dbReference type="ARBA" id="ARBA00023077"/>
    </source>
</evidence>
<comment type="subcellular location">
    <subcellularLocation>
        <location evidence="1 8">Cell outer membrane</location>
        <topology evidence="1 8">Multi-pass membrane protein</topology>
    </subcellularLocation>
</comment>
<dbReference type="InterPro" id="IPR000531">
    <property type="entry name" value="Beta-barrel_TonB"/>
</dbReference>
<dbReference type="Gene3D" id="2.170.130.10">
    <property type="entry name" value="TonB-dependent receptor, plug domain"/>
    <property type="match status" value="1"/>
</dbReference>
<dbReference type="InterPro" id="IPR037066">
    <property type="entry name" value="Plug_dom_sf"/>
</dbReference>
<dbReference type="InterPro" id="IPR039426">
    <property type="entry name" value="TonB-dep_rcpt-like"/>
</dbReference>
<keyword evidence="13" id="KW-1185">Reference proteome</keyword>
<dbReference type="Pfam" id="PF07715">
    <property type="entry name" value="Plug"/>
    <property type="match status" value="1"/>
</dbReference>
<dbReference type="OrthoDB" id="5332150at2"/>
<dbReference type="CDD" id="cd01347">
    <property type="entry name" value="ligand_gated_channel"/>
    <property type="match status" value="1"/>
</dbReference>
<evidence type="ECO:0000313" key="13">
    <source>
        <dbReference type="Proteomes" id="UP000006062"/>
    </source>
</evidence>
<proteinExistence type="inferred from homology"/>
<dbReference type="HOGENOM" id="CLU_014873_2_1_6"/>
<evidence type="ECO:0000313" key="12">
    <source>
        <dbReference type="EMBL" id="AFL76251.1"/>
    </source>
</evidence>
<dbReference type="KEGG" id="tvi:Thivi_4452"/>
<dbReference type="STRING" id="765911.Thivi_4452"/>
<comment type="similarity">
    <text evidence="8 9">Belongs to the TonB-dependent receptor family.</text>
</comment>
<sequence>MSPSPFSFDRFSIAPLRRPHARLGWMSLLSAMAMTAASGESIGPPAAPVAETFLPEVLVTAPGAATHPAATLSTSIQDVRTGLPADGGDLLRRLPGVSGARMGGHGIDPIVRGQSQNQLNVLIDGAYAFGGCPNRMDPPTTLLELDAFDRLTLIKSAQTVRYGGGGSGGTILFERDTPRFSAGEAPRVRLNGGLTSNSEAQSAGADIAFGNPLGFARVTGQSRSADNYRDGNGDEVRSAFNSDAAGITLGLTPNDGTRLELKYDRTHNWDVLFAGSAMDSPYSDSDQWRLTFDQDVVLGPLHALHAAFYSVNVDHLMDNYSLRTQTSPFRLRVPTESDTTGGRLVADLTSGATDWTLGVDSLKVARDATRYWNYRSASVNVPQSYLWPDVEQDALGLFAEAEHPLSEVARLTAGLRYDRVRASLSQSRANATPVGPAWVWSPSRLYAAYYGRAAEDRTEHNLGGFLRYARDLRPGLELTASLSRSVRTADATERYLASNGNPASARWIGNPGLRPERHHQIDLTLTRTAASWRTGLEVFYDRVSDYILRDRAHGQSGILLSDNASIYRNVEAELAGGEWTGGIRLGAHWEAGASLAYVSAQNRTDGRAIAQIPPLNRYLSLEHRRESWSGGARMNWSDTQHRVDDDPLTGSGLDVGETPGWWALDLYGEARLGQHGRLRLGIDNLFDRAYADHVNRANLDPFNPGAVQVNEPGRVLWARAAVDF</sequence>
<evidence type="ECO:0000256" key="2">
    <source>
        <dbReference type="ARBA" id="ARBA00022448"/>
    </source>
</evidence>
<dbReference type="NCBIfam" id="TIGR01778">
    <property type="entry name" value="TonB-copper"/>
    <property type="match status" value="1"/>
</dbReference>
<evidence type="ECO:0000259" key="10">
    <source>
        <dbReference type="Pfam" id="PF00593"/>
    </source>
</evidence>
<dbReference type="PANTHER" id="PTHR30069">
    <property type="entry name" value="TONB-DEPENDENT OUTER MEMBRANE RECEPTOR"/>
    <property type="match status" value="1"/>
</dbReference>
<dbReference type="Pfam" id="PF00593">
    <property type="entry name" value="TonB_dep_Rec_b-barrel"/>
    <property type="match status" value="1"/>
</dbReference>
<dbReference type="GO" id="GO:0044718">
    <property type="term" value="P:siderophore transmembrane transport"/>
    <property type="evidence" value="ECO:0007669"/>
    <property type="project" value="TreeGrafter"/>
</dbReference>
<keyword evidence="4 8" id="KW-0812">Transmembrane</keyword>
<keyword evidence="5 9" id="KW-0798">TonB box</keyword>
<feature type="domain" description="TonB-dependent receptor plug" evidence="11">
    <location>
        <begin position="72"/>
        <end position="170"/>
    </location>
</feature>
<name>I3YGY3_THIV6</name>
<dbReference type="InterPro" id="IPR010100">
    <property type="entry name" value="TonB-dep_Cu_rcpt"/>
</dbReference>
<evidence type="ECO:0000256" key="6">
    <source>
        <dbReference type="ARBA" id="ARBA00023136"/>
    </source>
</evidence>
<evidence type="ECO:0000259" key="11">
    <source>
        <dbReference type="Pfam" id="PF07715"/>
    </source>
</evidence>
<keyword evidence="3 8" id="KW-1134">Transmembrane beta strand</keyword>
<dbReference type="PANTHER" id="PTHR30069:SF49">
    <property type="entry name" value="OUTER MEMBRANE PROTEIN C"/>
    <property type="match status" value="1"/>
</dbReference>
<dbReference type="Gene3D" id="2.40.170.20">
    <property type="entry name" value="TonB-dependent receptor, beta-barrel domain"/>
    <property type="match status" value="1"/>
</dbReference>
<dbReference type="EMBL" id="CP003154">
    <property type="protein sequence ID" value="AFL76251.1"/>
    <property type="molecule type" value="Genomic_DNA"/>
</dbReference>
<dbReference type="InterPro" id="IPR036942">
    <property type="entry name" value="Beta-barrel_TonB_sf"/>
</dbReference>
<reference evidence="12 13" key="1">
    <citation type="submission" date="2012-06" db="EMBL/GenBank/DDBJ databases">
        <title>Complete sequence of Thiocystis violascens DSM 198.</title>
        <authorList>
            <consortium name="US DOE Joint Genome Institute"/>
            <person name="Lucas S."/>
            <person name="Han J."/>
            <person name="Lapidus A."/>
            <person name="Cheng J.-F."/>
            <person name="Goodwin L."/>
            <person name="Pitluck S."/>
            <person name="Peters L."/>
            <person name="Ovchinnikova G."/>
            <person name="Teshima H."/>
            <person name="Detter J.C."/>
            <person name="Han C."/>
            <person name="Tapia R."/>
            <person name="Land M."/>
            <person name="Hauser L."/>
            <person name="Kyrpides N."/>
            <person name="Ivanova N."/>
            <person name="Pagani I."/>
            <person name="Vogl K."/>
            <person name="Liu Z."/>
            <person name="Frigaard N.-U."/>
            <person name="Bryant D."/>
            <person name="Woyke T."/>
        </authorList>
    </citation>
    <scope>NUCLEOTIDE SEQUENCE [LARGE SCALE GENOMIC DNA]</scope>
    <source>
        <strain evidence="13">ATCC 17096 / DSM 198 / 6111</strain>
    </source>
</reference>
<dbReference type="Proteomes" id="UP000006062">
    <property type="component" value="Chromosome"/>
</dbReference>
<evidence type="ECO:0000256" key="8">
    <source>
        <dbReference type="PROSITE-ProRule" id="PRU01360"/>
    </source>
</evidence>
<keyword evidence="7 8" id="KW-0998">Cell outer membrane</keyword>
<evidence type="ECO:0000256" key="3">
    <source>
        <dbReference type="ARBA" id="ARBA00022452"/>
    </source>
</evidence>
<dbReference type="GO" id="GO:0015344">
    <property type="term" value="F:siderophore uptake transmembrane transporter activity"/>
    <property type="evidence" value="ECO:0007669"/>
    <property type="project" value="TreeGrafter"/>
</dbReference>
<dbReference type="GO" id="GO:0009279">
    <property type="term" value="C:cell outer membrane"/>
    <property type="evidence" value="ECO:0007669"/>
    <property type="project" value="UniProtKB-SubCell"/>
</dbReference>
<accession>I3YGY3</accession>
<evidence type="ECO:0000256" key="1">
    <source>
        <dbReference type="ARBA" id="ARBA00004571"/>
    </source>
</evidence>
<protein>
    <submittedName>
        <fullName evidence="12">TonB-dependent copper receptor</fullName>
    </submittedName>
</protein>
<dbReference type="SUPFAM" id="SSF56935">
    <property type="entry name" value="Porins"/>
    <property type="match status" value="1"/>
</dbReference>
<keyword evidence="12" id="KW-0675">Receptor</keyword>
<dbReference type="eggNOG" id="COG4771">
    <property type="taxonomic scope" value="Bacteria"/>
</dbReference>
<dbReference type="PROSITE" id="PS52016">
    <property type="entry name" value="TONB_DEPENDENT_REC_3"/>
    <property type="match status" value="1"/>
</dbReference>
<keyword evidence="2 8" id="KW-0813">Transport</keyword>
<evidence type="ECO:0000256" key="4">
    <source>
        <dbReference type="ARBA" id="ARBA00022692"/>
    </source>
</evidence>
<dbReference type="AlphaFoldDB" id="I3YGY3"/>
<evidence type="ECO:0000256" key="7">
    <source>
        <dbReference type="ARBA" id="ARBA00023237"/>
    </source>
</evidence>
<dbReference type="InterPro" id="IPR012910">
    <property type="entry name" value="Plug_dom"/>
</dbReference>
<keyword evidence="6 8" id="KW-0472">Membrane</keyword>
<evidence type="ECO:0000256" key="9">
    <source>
        <dbReference type="RuleBase" id="RU003357"/>
    </source>
</evidence>
<organism evidence="12 13">
    <name type="scientific">Thiocystis violascens (strain ATCC 17096 / DSM 198 / 6111)</name>
    <name type="common">Chromatium violascens</name>
    <dbReference type="NCBI Taxonomy" id="765911"/>
    <lineage>
        <taxon>Bacteria</taxon>
        <taxon>Pseudomonadati</taxon>
        <taxon>Pseudomonadota</taxon>
        <taxon>Gammaproteobacteria</taxon>
        <taxon>Chromatiales</taxon>
        <taxon>Chromatiaceae</taxon>
        <taxon>Thiocystis</taxon>
    </lineage>
</organism>
<gene>
    <name evidence="12" type="ordered locus">Thivi_4452</name>
</gene>